<keyword evidence="3" id="KW-0963">Cytoplasm</keyword>
<proteinExistence type="inferred from homology"/>
<keyword evidence="5" id="KW-0143">Chaperone</keyword>
<comment type="subcellular location">
    <subcellularLocation>
        <location evidence="1">Cytoplasm</location>
    </subcellularLocation>
</comment>
<dbReference type="EMBL" id="WUBS01000019">
    <property type="protein sequence ID" value="NDL65569.1"/>
    <property type="molecule type" value="Genomic_DNA"/>
</dbReference>
<reference evidence="6 7" key="1">
    <citation type="submission" date="2019-12" db="EMBL/GenBank/DDBJ databases">
        <authorList>
            <person name="Lee S.D."/>
        </authorList>
    </citation>
    <scope>NUCLEOTIDE SEQUENCE [LARGE SCALE GENOMIC DNA]</scope>
    <source>
        <strain evidence="6 7">SAP-6</strain>
    </source>
</reference>
<accession>A0A845SNF5</accession>
<dbReference type="InterPro" id="IPR013095">
    <property type="entry name" value="T3SS_chaperone"/>
</dbReference>
<protein>
    <submittedName>
        <fullName evidence="6">Uncharacterized protein</fullName>
    </submittedName>
</protein>
<evidence type="ECO:0000256" key="1">
    <source>
        <dbReference type="ARBA" id="ARBA00004496"/>
    </source>
</evidence>
<dbReference type="Proteomes" id="UP000461443">
    <property type="component" value="Unassembled WGS sequence"/>
</dbReference>
<keyword evidence="4" id="KW-0843">Virulence</keyword>
<evidence type="ECO:0000313" key="6">
    <source>
        <dbReference type="EMBL" id="NDL65569.1"/>
    </source>
</evidence>
<dbReference type="RefSeq" id="WP_162368278.1">
    <property type="nucleotide sequence ID" value="NZ_WUBS01000019.1"/>
</dbReference>
<evidence type="ECO:0000256" key="2">
    <source>
        <dbReference type="ARBA" id="ARBA00010921"/>
    </source>
</evidence>
<dbReference type="AlphaFoldDB" id="A0A845SNF5"/>
<dbReference type="GO" id="GO:0005737">
    <property type="term" value="C:cytoplasm"/>
    <property type="evidence" value="ECO:0007669"/>
    <property type="project" value="UniProtKB-SubCell"/>
</dbReference>
<reference evidence="6 7" key="2">
    <citation type="submission" date="2020-02" db="EMBL/GenBank/DDBJ databases">
        <title>The new genus of Enterobacteriales.</title>
        <authorList>
            <person name="Kim I.S."/>
        </authorList>
    </citation>
    <scope>NUCLEOTIDE SEQUENCE [LARGE SCALE GENOMIC DNA]</scope>
    <source>
        <strain evidence="6 7">SAP-6</strain>
    </source>
</reference>
<comment type="similarity">
    <text evidence="2">Belongs to the IpgE/SigE chaperone family.</text>
</comment>
<evidence type="ECO:0000256" key="5">
    <source>
        <dbReference type="ARBA" id="ARBA00023186"/>
    </source>
</evidence>
<evidence type="ECO:0000313" key="7">
    <source>
        <dbReference type="Proteomes" id="UP000461443"/>
    </source>
</evidence>
<sequence>MEVFLQGLYDRYKIVPGEENVLCINEDTLIYFSDGDNGITLLCPCFPLPTQQMDLIELLSLNCKSDINYCASEGIILAKLVLSPEDDFDNIMDKFGFYVYEIASAREYFGHGRRDELAGAFS</sequence>
<organism evidence="6 7">
    <name type="scientific">Acerihabitans arboris</name>
    <dbReference type="NCBI Taxonomy" id="2691583"/>
    <lineage>
        <taxon>Bacteria</taxon>
        <taxon>Pseudomonadati</taxon>
        <taxon>Pseudomonadota</taxon>
        <taxon>Gammaproteobacteria</taxon>
        <taxon>Enterobacterales</taxon>
        <taxon>Pectobacteriaceae</taxon>
        <taxon>Acerihabitans</taxon>
    </lineage>
</organism>
<dbReference type="SUPFAM" id="SSF69635">
    <property type="entry name" value="Type III secretory system chaperone-like"/>
    <property type="match status" value="1"/>
</dbReference>
<dbReference type="Gene3D" id="3.30.1460.10">
    <property type="match status" value="1"/>
</dbReference>
<name>A0A845SNF5_9GAMM</name>
<dbReference type="Pfam" id="PF07824">
    <property type="entry name" value="Chaperone_III"/>
    <property type="match status" value="1"/>
</dbReference>
<gene>
    <name evidence="6" type="ORF">GRH90_22815</name>
</gene>
<evidence type="ECO:0000256" key="3">
    <source>
        <dbReference type="ARBA" id="ARBA00022490"/>
    </source>
</evidence>
<keyword evidence="7" id="KW-1185">Reference proteome</keyword>
<evidence type="ECO:0000256" key="4">
    <source>
        <dbReference type="ARBA" id="ARBA00023026"/>
    </source>
</evidence>
<comment type="caution">
    <text evidence="6">The sequence shown here is derived from an EMBL/GenBank/DDBJ whole genome shotgun (WGS) entry which is preliminary data.</text>
</comment>